<dbReference type="EMBL" id="AUWU02000003">
    <property type="protein sequence ID" value="KAH0575597.1"/>
    <property type="molecule type" value="Genomic_DNA"/>
</dbReference>
<dbReference type="Gene3D" id="3.40.950.10">
    <property type="entry name" value="Fe-only Hydrogenase (Larger Subunit), Chain L, domain 3"/>
    <property type="match status" value="1"/>
</dbReference>
<dbReference type="KEGG" id="ssao:94297260"/>
<dbReference type="Pfam" id="PF02906">
    <property type="entry name" value="Fe_hyd_lg_C"/>
    <property type="match status" value="1"/>
</dbReference>
<accession>A0A9P8S026</accession>
<dbReference type="PROSITE" id="PS51379">
    <property type="entry name" value="4FE4S_FER_2"/>
    <property type="match status" value="2"/>
</dbReference>
<dbReference type="GeneID" id="94297260"/>
<dbReference type="PANTHER" id="PTHR11615">
    <property type="entry name" value="NITRATE, FORMATE, IRON DEHYDROGENASE"/>
    <property type="match status" value="1"/>
</dbReference>
<dbReference type="SUPFAM" id="SSF53920">
    <property type="entry name" value="Fe-only hydrogenase"/>
    <property type="match status" value="1"/>
</dbReference>
<dbReference type="RefSeq" id="XP_067766370.1">
    <property type="nucleotide sequence ID" value="XM_067907102.1"/>
</dbReference>
<dbReference type="Pfam" id="PF00037">
    <property type="entry name" value="Fer4"/>
    <property type="match status" value="1"/>
</dbReference>
<dbReference type="AlphaFoldDB" id="A0A9P8S026"/>
<name>A0A9P8S026_9EUKA</name>
<sequence length="455" mass="52007">MGCGSPEVHLSQPPKREIIRHPKPIYIDMLQNPTYQTPALQINFNKCISCQNCVDLCEFSILKTCDNSFPLVQETRNQKKQMRISLNTSDCISCGQCVIACPTQAISINQSILKLDKTKINIAILSPAVLIAVQEKFGEKFIFSHLITFLKQHNFELFFDASYGVDLVIKEEVNMVIAAKKAQKFIIGSQCSGVCQLIEKQFPQYLTNLSTVKNQYNALSSYIKHVYSQKMQMDPDKFFIVHFTPCLVEKEFKFRKDISKDVDLVISTVELLEFMDQNNFVNTKDINDQFTQNFNSISKFAKQFQVPGYYTELLARQIFSSYSESFDMSQINISSLQKYDRFNQSIKLLSFTSGNFFFTFVIANGAKAVLDVFQMIKNGKLSPDFVECLICNTGCCNGGGMPQKFSFIDIVHRSQQLMANTKLVKTNEDKNPDIEEFYQSSDVQIIKQNYIPYSD</sequence>
<feature type="domain" description="4Fe-4S ferredoxin-type" evidence="2">
    <location>
        <begin position="82"/>
        <end position="111"/>
    </location>
</feature>
<dbReference type="Gene3D" id="3.30.70.20">
    <property type="match status" value="1"/>
</dbReference>
<feature type="domain" description="4Fe-4S ferredoxin-type" evidence="2">
    <location>
        <begin position="38"/>
        <end position="67"/>
    </location>
</feature>
<dbReference type="InterPro" id="IPR050340">
    <property type="entry name" value="Cytosolic_Fe-S_CAF"/>
</dbReference>
<protein>
    <submittedName>
        <fullName evidence="3">FeFe-hydrogenase 7</fullName>
    </submittedName>
</protein>
<evidence type="ECO:0000313" key="3">
    <source>
        <dbReference type="EMBL" id="KAH0575597.1"/>
    </source>
</evidence>
<comment type="caution">
    <text evidence="3">The sequence shown here is derived from an EMBL/GenBank/DDBJ whole genome shotgun (WGS) entry which is preliminary data.</text>
</comment>
<dbReference type="Proteomes" id="UP000018208">
    <property type="component" value="Unassembled WGS sequence"/>
</dbReference>
<dbReference type="InterPro" id="IPR009016">
    <property type="entry name" value="Fe_hydrogenase"/>
</dbReference>
<reference evidence="3 4" key="1">
    <citation type="journal article" date="2014" name="PLoS Genet.">
        <title>The Genome of Spironucleus salmonicida Highlights a Fish Pathogen Adapted to Fluctuating Environments.</title>
        <authorList>
            <person name="Xu F."/>
            <person name="Jerlstrom-Hultqvist J."/>
            <person name="Einarsson E."/>
            <person name="Astvaldsson A."/>
            <person name="Svard S.G."/>
            <person name="Andersson J.O."/>
        </authorList>
    </citation>
    <scope>NUCLEOTIDE SEQUENCE [LARGE SCALE GENOMIC DNA]</scope>
    <source>
        <strain evidence="3 4">ATCC 50377</strain>
    </source>
</reference>
<dbReference type="InterPro" id="IPR017900">
    <property type="entry name" value="4Fe4S_Fe_S_CS"/>
</dbReference>
<organism evidence="3 4">
    <name type="scientific">Spironucleus salmonicida</name>
    <dbReference type="NCBI Taxonomy" id="348837"/>
    <lineage>
        <taxon>Eukaryota</taxon>
        <taxon>Metamonada</taxon>
        <taxon>Diplomonadida</taxon>
        <taxon>Hexamitidae</taxon>
        <taxon>Hexamitinae</taxon>
        <taxon>Spironucleus</taxon>
    </lineage>
</organism>
<dbReference type="InterPro" id="IPR017896">
    <property type="entry name" value="4Fe4S_Fe-S-bd"/>
</dbReference>
<dbReference type="InterPro" id="IPR004108">
    <property type="entry name" value="Fe_hydrogenase_lsu_C"/>
</dbReference>
<comment type="similarity">
    <text evidence="1">Belongs to the NARF family.</text>
</comment>
<proteinExistence type="inferred from homology"/>
<keyword evidence="4" id="KW-1185">Reference proteome</keyword>
<dbReference type="Gene3D" id="3.40.50.1780">
    <property type="match status" value="1"/>
</dbReference>
<evidence type="ECO:0000256" key="1">
    <source>
        <dbReference type="ARBA" id="ARBA00006596"/>
    </source>
</evidence>
<evidence type="ECO:0000313" key="4">
    <source>
        <dbReference type="Proteomes" id="UP000018208"/>
    </source>
</evidence>
<dbReference type="OrthoDB" id="10253113at2759"/>
<dbReference type="PROSITE" id="PS00198">
    <property type="entry name" value="4FE4S_FER_1"/>
    <property type="match status" value="1"/>
</dbReference>
<dbReference type="SUPFAM" id="SSF54862">
    <property type="entry name" value="4Fe-4S ferredoxins"/>
    <property type="match status" value="1"/>
</dbReference>
<gene>
    <name evidence="3" type="ORF">SS50377_23237</name>
</gene>
<evidence type="ECO:0000259" key="2">
    <source>
        <dbReference type="PROSITE" id="PS51379"/>
    </source>
</evidence>